<dbReference type="Pfam" id="PF17920">
    <property type="entry name" value="TetR_C_16"/>
    <property type="match status" value="1"/>
</dbReference>
<feature type="non-terminal residue" evidence="4">
    <location>
        <position position="1"/>
    </location>
</feature>
<organism evidence="4 5">
    <name type="scientific">Streptococcus cuniculi</name>
    <dbReference type="NCBI Taxonomy" id="1432788"/>
    <lineage>
        <taxon>Bacteria</taxon>
        <taxon>Bacillati</taxon>
        <taxon>Bacillota</taxon>
        <taxon>Bacilli</taxon>
        <taxon>Lactobacillales</taxon>
        <taxon>Streptococcaceae</taxon>
        <taxon>Streptococcus</taxon>
    </lineage>
</organism>
<dbReference type="InterPro" id="IPR009057">
    <property type="entry name" value="Homeodomain-like_sf"/>
</dbReference>
<feature type="non-terminal residue" evidence="4">
    <location>
        <position position="132"/>
    </location>
</feature>
<sequence length="132" mass="14441">GYDGTTLRAVAAHARANVALVIRYYRSKEALFLAASEFDLRLPDLGTAARDELGPRLAAHFFAVWEDGPAGRQLVSLLRAAATHPDARARMQAIFETQLRAAVRTLVPSDEGPDLRATLIASQMLGFAFVRY</sequence>
<dbReference type="Proteomes" id="UP000297253">
    <property type="component" value="Unassembled WGS sequence"/>
</dbReference>
<feature type="domain" description="Tetracyclin repressor-like C-terminal" evidence="3">
    <location>
        <begin position="51"/>
        <end position="132"/>
    </location>
</feature>
<gene>
    <name evidence="4" type="ORF">E4T82_12270</name>
</gene>
<dbReference type="SUPFAM" id="SSF46689">
    <property type="entry name" value="Homeodomain-like"/>
    <property type="match status" value="1"/>
</dbReference>
<name>A0A4Y9J7E7_9STRE</name>
<evidence type="ECO:0000259" key="2">
    <source>
        <dbReference type="Pfam" id="PF00440"/>
    </source>
</evidence>
<protein>
    <submittedName>
        <fullName evidence="4">TetR/AcrR family transcriptional regulator</fullName>
    </submittedName>
</protein>
<evidence type="ECO:0000256" key="1">
    <source>
        <dbReference type="ARBA" id="ARBA00023125"/>
    </source>
</evidence>
<keyword evidence="1" id="KW-0238">DNA-binding</keyword>
<dbReference type="Gene3D" id="1.10.357.10">
    <property type="entry name" value="Tetracycline Repressor, domain 2"/>
    <property type="match status" value="1"/>
</dbReference>
<evidence type="ECO:0000313" key="5">
    <source>
        <dbReference type="Proteomes" id="UP000297253"/>
    </source>
</evidence>
<dbReference type="AlphaFoldDB" id="A0A4Y9J7E7"/>
<dbReference type="InterPro" id="IPR036271">
    <property type="entry name" value="Tet_transcr_reg_TetR-rel_C_sf"/>
</dbReference>
<proteinExistence type="predicted"/>
<dbReference type="GO" id="GO:0003677">
    <property type="term" value="F:DNA binding"/>
    <property type="evidence" value="ECO:0007669"/>
    <property type="project" value="UniProtKB-KW"/>
</dbReference>
<accession>A0A4Y9J7E7</accession>
<dbReference type="OrthoDB" id="2356263at2"/>
<comment type="caution">
    <text evidence="4">The sequence shown here is derived from an EMBL/GenBank/DDBJ whole genome shotgun (WGS) entry which is preliminary data.</text>
</comment>
<dbReference type="InterPro" id="IPR001647">
    <property type="entry name" value="HTH_TetR"/>
</dbReference>
<reference evidence="4 5" key="1">
    <citation type="submission" date="2019-03" db="EMBL/GenBank/DDBJ databases">
        <title>Diversity of the mouse oral microbiome.</title>
        <authorList>
            <person name="Joseph S."/>
            <person name="Aduse-Opoku J."/>
            <person name="Curtis M."/>
            <person name="Wade W."/>
            <person name="Hashim A."/>
        </authorList>
    </citation>
    <scope>NUCLEOTIDE SEQUENCE [LARGE SCALE GENOMIC DNA]</scope>
    <source>
        <strain evidence="4 5">WM131</strain>
    </source>
</reference>
<feature type="domain" description="HTH tetR-type" evidence="2">
    <location>
        <begin position="1"/>
        <end position="35"/>
    </location>
</feature>
<evidence type="ECO:0000259" key="3">
    <source>
        <dbReference type="Pfam" id="PF17920"/>
    </source>
</evidence>
<dbReference type="RefSeq" id="WP_135183007.1">
    <property type="nucleotide sequence ID" value="NZ_JADGKZ010000103.1"/>
</dbReference>
<dbReference type="Pfam" id="PF00440">
    <property type="entry name" value="TetR_N"/>
    <property type="match status" value="1"/>
</dbReference>
<evidence type="ECO:0000313" key="4">
    <source>
        <dbReference type="EMBL" id="TFU95869.1"/>
    </source>
</evidence>
<dbReference type="InterPro" id="IPR041678">
    <property type="entry name" value="TetR_C_16"/>
</dbReference>
<dbReference type="Gene3D" id="1.10.10.60">
    <property type="entry name" value="Homeodomain-like"/>
    <property type="match status" value="1"/>
</dbReference>
<dbReference type="SUPFAM" id="SSF48498">
    <property type="entry name" value="Tetracyclin repressor-like, C-terminal domain"/>
    <property type="match status" value="1"/>
</dbReference>
<dbReference type="EMBL" id="SPPD01000104">
    <property type="protein sequence ID" value="TFU95869.1"/>
    <property type="molecule type" value="Genomic_DNA"/>
</dbReference>